<dbReference type="RefSeq" id="WP_202957828.1">
    <property type="nucleotide sequence ID" value="NZ_JAPCID010000079.1"/>
</dbReference>
<reference evidence="1" key="1">
    <citation type="submission" date="2022-10" db="EMBL/GenBank/DDBJ databases">
        <title>The WGS of Solirubrobacter sp. CPCC 204708.</title>
        <authorList>
            <person name="Jiang Z."/>
        </authorList>
    </citation>
    <scope>NUCLEOTIDE SEQUENCE</scope>
    <source>
        <strain evidence="1">CPCC 204708</strain>
    </source>
</reference>
<accession>A0ABT4RUH7</accession>
<protein>
    <submittedName>
        <fullName evidence="1">Uncharacterized protein</fullName>
    </submittedName>
</protein>
<comment type="caution">
    <text evidence="1">The sequence shown here is derived from an EMBL/GenBank/DDBJ whole genome shotgun (WGS) entry which is preliminary data.</text>
</comment>
<sequence length="136" mass="15933">MYHFSRSIYRELASDIIEEHDGATINHERVLRSCETCVERLATDWHYFAKPTKTLFNDIRIYFPMSSQLRVYKVCDRYMTFAREYFAANPVAERLECRATTRRGTPCQRTPLPHNGYCPSHQHLAETEDVQLQAAA</sequence>
<evidence type="ECO:0000313" key="1">
    <source>
        <dbReference type="EMBL" id="MDA0142242.1"/>
    </source>
</evidence>
<proteinExistence type="predicted"/>
<keyword evidence="2" id="KW-1185">Reference proteome</keyword>
<evidence type="ECO:0000313" key="2">
    <source>
        <dbReference type="Proteomes" id="UP001147700"/>
    </source>
</evidence>
<name>A0ABT4RUH7_9ACTN</name>
<dbReference type="EMBL" id="JAPCID010000079">
    <property type="protein sequence ID" value="MDA0142242.1"/>
    <property type="molecule type" value="Genomic_DNA"/>
</dbReference>
<dbReference type="Proteomes" id="UP001147700">
    <property type="component" value="Unassembled WGS sequence"/>
</dbReference>
<gene>
    <name evidence="1" type="ORF">OJ962_32460</name>
</gene>
<organism evidence="1 2">
    <name type="scientific">Solirubrobacter deserti</name>
    <dbReference type="NCBI Taxonomy" id="2282478"/>
    <lineage>
        <taxon>Bacteria</taxon>
        <taxon>Bacillati</taxon>
        <taxon>Actinomycetota</taxon>
        <taxon>Thermoleophilia</taxon>
        <taxon>Solirubrobacterales</taxon>
        <taxon>Solirubrobacteraceae</taxon>
        <taxon>Solirubrobacter</taxon>
    </lineage>
</organism>